<evidence type="ECO:0000256" key="8">
    <source>
        <dbReference type="SAM" id="Phobius"/>
    </source>
</evidence>
<keyword evidence="5 8" id="KW-1133">Transmembrane helix</keyword>
<feature type="transmembrane region" description="Helical" evidence="8">
    <location>
        <begin position="168"/>
        <end position="188"/>
    </location>
</feature>
<dbReference type="GO" id="GO:0012505">
    <property type="term" value="C:endomembrane system"/>
    <property type="evidence" value="ECO:0007669"/>
    <property type="project" value="UniProtKB-SubCell"/>
</dbReference>
<dbReference type="EMBL" id="MCGE01000016">
    <property type="protein sequence ID" value="ORZ13545.1"/>
    <property type="molecule type" value="Genomic_DNA"/>
</dbReference>
<feature type="transmembrane region" description="Helical" evidence="8">
    <location>
        <begin position="395"/>
        <end position="414"/>
    </location>
</feature>
<keyword evidence="4 8" id="KW-0812">Transmembrane</keyword>
<protein>
    <submittedName>
        <fullName evidence="10">Major facilitator superfamily domain-containing protein</fullName>
    </submittedName>
</protein>
<dbReference type="STRING" id="90262.A0A1X2IBV9"/>
<feature type="domain" description="Major facilitator superfamily (MFS) profile" evidence="9">
    <location>
        <begin position="47"/>
        <end position="444"/>
    </location>
</feature>
<feature type="transmembrane region" description="Helical" evidence="8">
    <location>
        <begin position="337"/>
        <end position="356"/>
    </location>
</feature>
<dbReference type="GO" id="GO:0022857">
    <property type="term" value="F:transmembrane transporter activity"/>
    <property type="evidence" value="ECO:0007669"/>
    <property type="project" value="InterPro"/>
</dbReference>
<comment type="caution">
    <text evidence="10">The sequence shown here is derived from an EMBL/GenBank/DDBJ whole genome shotgun (WGS) entry which is preliminary data.</text>
</comment>
<dbReference type="InterPro" id="IPR011701">
    <property type="entry name" value="MFS"/>
</dbReference>
<evidence type="ECO:0000256" key="2">
    <source>
        <dbReference type="ARBA" id="ARBA00008335"/>
    </source>
</evidence>
<dbReference type="Proteomes" id="UP000193560">
    <property type="component" value="Unassembled WGS sequence"/>
</dbReference>
<feature type="region of interest" description="Disordered" evidence="7">
    <location>
        <begin position="1"/>
        <end position="22"/>
    </location>
</feature>
<evidence type="ECO:0000256" key="5">
    <source>
        <dbReference type="ARBA" id="ARBA00022989"/>
    </source>
</evidence>
<feature type="transmembrane region" description="Helical" evidence="8">
    <location>
        <begin position="48"/>
        <end position="69"/>
    </location>
</feature>
<sequence length="444" mass="48217">MSDDERTRLLSTPASSEPQIEYLNQQPPDQVEQQEEKFKDLIPHLRPLFTACFMSLVVGMNDGAIGVLIPQFKKYYGISNQTLSFLFLSNVTGYIICAPFNGVLVNSRLGQKGTLYMAGGLVLLAYLLIMNGFDFRLTCLLMVVQGSGIALLDAGMNVLTAHLPFATLMLNVVHAIYGVGAMLSPVVGTSLLQHQLSWKWLYGIMSCVSLLNLLVITVGLRQTGSESPAASTLIDDDTVSDDDSLSATFEQTQIDKSTKEMINEAILNRTTLLCTVYILIYVGLEVTLGGWGYTYLVEGKHGDPISMGKVLSMYWGALAIGRIILGYISGRYGEKRSVTIFTLLTLIGICCIWKVDDLRVDATVFVLIGALLGPMFPTAISLTSKTLPKELYPTSIGFIAGVGASGAAFLPFLTGQIAGHYGMLCLPIVCLVMGAVMQIAWLFI</sequence>
<feature type="transmembrane region" description="Helical" evidence="8">
    <location>
        <begin position="420"/>
        <end position="443"/>
    </location>
</feature>
<evidence type="ECO:0000313" key="11">
    <source>
        <dbReference type="Proteomes" id="UP000193560"/>
    </source>
</evidence>
<proteinExistence type="inferred from homology"/>
<feature type="transmembrane region" description="Helical" evidence="8">
    <location>
        <begin position="313"/>
        <end position="330"/>
    </location>
</feature>
<dbReference type="PANTHER" id="PTHR23514">
    <property type="entry name" value="BYPASS OF STOP CODON PROTEIN 6"/>
    <property type="match status" value="1"/>
</dbReference>
<evidence type="ECO:0000256" key="1">
    <source>
        <dbReference type="ARBA" id="ARBA00004127"/>
    </source>
</evidence>
<dbReference type="InterPro" id="IPR051788">
    <property type="entry name" value="MFS_Transporter"/>
</dbReference>
<comment type="similarity">
    <text evidence="2">Belongs to the major facilitator superfamily.</text>
</comment>
<keyword evidence="6 8" id="KW-0472">Membrane</keyword>
<reference evidence="10 11" key="1">
    <citation type="submission" date="2016-07" db="EMBL/GenBank/DDBJ databases">
        <title>Pervasive Adenine N6-methylation of Active Genes in Fungi.</title>
        <authorList>
            <consortium name="DOE Joint Genome Institute"/>
            <person name="Mondo S.J."/>
            <person name="Dannebaum R.O."/>
            <person name="Kuo R.C."/>
            <person name="Labutti K."/>
            <person name="Haridas S."/>
            <person name="Kuo A."/>
            <person name="Salamov A."/>
            <person name="Ahrendt S.R."/>
            <person name="Lipzen A."/>
            <person name="Sullivan W."/>
            <person name="Andreopoulos W.B."/>
            <person name="Clum A."/>
            <person name="Lindquist E."/>
            <person name="Daum C."/>
            <person name="Ramamoorthy G.K."/>
            <person name="Gryganskyi A."/>
            <person name="Culley D."/>
            <person name="Magnuson J.K."/>
            <person name="James T.Y."/>
            <person name="O'Malley M.A."/>
            <person name="Stajich J.E."/>
            <person name="Spatafora J.W."/>
            <person name="Visel A."/>
            <person name="Grigoriev I.V."/>
        </authorList>
    </citation>
    <scope>NUCLEOTIDE SEQUENCE [LARGE SCALE GENOMIC DNA]</scope>
    <source>
        <strain evidence="10 11">NRRL 1336</strain>
    </source>
</reference>
<dbReference type="FunFam" id="1.20.1250.20:FF:000286">
    <property type="entry name" value="MFS efflux transporter"/>
    <property type="match status" value="1"/>
</dbReference>
<dbReference type="InterPro" id="IPR020846">
    <property type="entry name" value="MFS_dom"/>
</dbReference>
<evidence type="ECO:0000256" key="6">
    <source>
        <dbReference type="ARBA" id="ARBA00023136"/>
    </source>
</evidence>
<dbReference type="OrthoDB" id="413079at2759"/>
<dbReference type="AlphaFoldDB" id="A0A1X2IBV9"/>
<keyword evidence="3" id="KW-0813">Transport</keyword>
<feature type="compositionally biased region" description="Polar residues" evidence="7">
    <location>
        <begin position="9"/>
        <end position="22"/>
    </location>
</feature>
<organism evidence="10 11">
    <name type="scientific">Absidia repens</name>
    <dbReference type="NCBI Taxonomy" id="90262"/>
    <lineage>
        <taxon>Eukaryota</taxon>
        <taxon>Fungi</taxon>
        <taxon>Fungi incertae sedis</taxon>
        <taxon>Mucoromycota</taxon>
        <taxon>Mucoromycotina</taxon>
        <taxon>Mucoromycetes</taxon>
        <taxon>Mucorales</taxon>
        <taxon>Cunninghamellaceae</taxon>
        <taxon>Absidia</taxon>
    </lineage>
</organism>
<dbReference type="PROSITE" id="PS50850">
    <property type="entry name" value="MFS"/>
    <property type="match status" value="1"/>
</dbReference>
<evidence type="ECO:0000256" key="3">
    <source>
        <dbReference type="ARBA" id="ARBA00022448"/>
    </source>
</evidence>
<feature type="transmembrane region" description="Helical" evidence="8">
    <location>
        <begin position="362"/>
        <end position="383"/>
    </location>
</feature>
<feature type="transmembrane region" description="Helical" evidence="8">
    <location>
        <begin position="135"/>
        <end position="156"/>
    </location>
</feature>
<feature type="transmembrane region" description="Helical" evidence="8">
    <location>
        <begin position="81"/>
        <end position="101"/>
    </location>
</feature>
<feature type="transmembrane region" description="Helical" evidence="8">
    <location>
        <begin position="271"/>
        <end position="293"/>
    </location>
</feature>
<dbReference type="Gene3D" id="1.20.1250.20">
    <property type="entry name" value="MFS general substrate transporter like domains"/>
    <property type="match status" value="2"/>
</dbReference>
<evidence type="ECO:0000313" key="10">
    <source>
        <dbReference type="EMBL" id="ORZ13545.1"/>
    </source>
</evidence>
<dbReference type="InterPro" id="IPR036259">
    <property type="entry name" value="MFS_trans_sf"/>
</dbReference>
<dbReference type="GO" id="GO:0016020">
    <property type="term" value="C:membrane"/>
    <property type="evidence" value="ECO:0007669"/>
    <property type="project" value="TreeGrafter"/>
</dbReference>
<dbReference type="Pfam" id="PF07690">
    <property type="entry name" value="MFS_1"/>
    <property type="match status" value="1"/>
</dbReference>
<dbReference type="SUPFAM" id="SSF103473">
    <property type="entry name" value="MFS general substrate transporter"/>
    <property type="match status" value="1"/>
</dbReference>
<name>A0A1X2IBV9_9FUNG</name>
<comment type="subcellular location">
    <subcellularLocation>
        <location evidence="1">Endomembrane system</location>
        <topology evidence="1">Multi-pass membrane protein</topology>
    </subcellularLocation>
</comment>
<dbReference type="PANTHER" id="PTHR23514:SF3">
    <property type="entry name" value="BYPASS OF STOP CODON PROTEIN 6"/>
    <property type="match status" value="1"/>
</dbReference>
<gene>
    <name evidence="10" type="ORF">BCR42DRAFT_418526</name>
</gene>
<keyword evidence="11" id="KW-1185">Reference proteome</keyword>
<feature type="transmembrane region" description="Helical" evidence="8">
    <location>
        <begin position="113"/>
        <end position="129"/>
    </location>
</feature>
<evidence type="ECO:0000256" key="7">
    <source>
        <dbReference type="SAM" id="MobiDB-lite"/>
    </source>
</evidence>
<accession>A0A1X2IBV9</accession>
<evidence type="ECO:0000256" key="4">
    <source>
        <dbReference type="ARBA" id="ARBA00022692"/>
    </source>
</evidence>
<evidence type="ECO:0000259" key="9">
    <source>
        <dbReference type="PROSITE" id="PS50850"/>
    </source>
</evidence>
<feature type="transmembrane region" description="Helical" evidence="8">
    <location>
        <begin position="200"/>
        <end position="220"/>
    </location>
</feature>